<name>A0A443Q784_9ACAR</name>
<comment type="caution">
    <text evidence="1">The sequence shown here is derived from an EMBL/GenBank/DDBJ whole genome shotgun (WGS) entry which is preliminary data.</text>
</comment>
<proteinExistence type="predicted"/>
<keyword evidence="2" id="KW-1185">Reference proteome</keyword>
<reference evidence="1 2" key="1">
    <citation type="journal article" date="2018" name="Gigascience">
        <title>Genomes of trombidid mites reveal novel predicted allergens and laterally-transferred genes associated with secondary metabolism.</title>
        <authorList>
            <person name="Dong X."/>
            <person name="Chaisiri K."/>
            <person name="Xia D."/>
            <person name="Armstrong S.D."/>
            <person name="Fang Y."/>
            <person name="Donnelly M.J."/>
            <person name="Kadowaki T."/>
            <person name="McGarry J.W."/>
            <person name="Darby A.C."/>
            <person name="Makepeace B.L."/>
        </authorList>
    </citation>
    <scope>NUCLEOTIDE SEQUENCE [LARGE SCALE GENOMIC DNA]</scope>
    <source>
        <strain evidence="1">UoL-WK</strain>
    </source>
</reference>
<evidence type="ECO:0000313" key="2">
    <source>
        <dbReference type="Proteomes" id="UP000285301"/>
    </source>
</evidence>
<dbReference type="InterPro" id="IPR036291">
    <property type="entry name" value="NAD(P)-bd_dom_sf"/>
</dbReference>
<dbReference type="EMBL" id="NCKU01018277">
    <property type="protein sequence ID" value="RWR98859.1"/>
    <property type="molecule type" value="Genomic_DNA"/>
</dbReference>
<accession>A0A443Q784</accession>
<sequence>MDLYEDLKHKVVIVTGSSNGVGEAIVTLFAKLGCKVV</sequence>
<dbReference type="OrthoDB" id="47007at2759"/>
<dbReference type="Gene3D" id="3.40.50.720">
    <property type="entry name" value="NAD(P)-binding Rossmann-like Domain"/>
    <property type="match status" value="1"/>
</dbReference>
<feature type="non-terminal residue" evidence="1">
    <location>
        <position position="37"/>
    </location>
</feature>
<organism evidence="1 2">
    <name type="scientific">Dinothrombium tinctorium</name>
    <dbReference type="NCBI Taxonomy" id="1965070"/>
    <lineage>
        <taxon>Eukaryota</taxon>
        <taxon>Metazoa</taxon>
        <taxon>Ecdysozoa</taxon>
        <taxon>Arthropoda</taxon>
        <taxon>Chelicerata</taxon>
        <taxon>Arachnida</taxon>
        <taxon>Acari</taxon>
        <taxon>Acariformes</taxon>
        <taxon>Trombidiformes</taxon>
        <taxon>Prostigmata</taxon>
        <taxon>Anystina</taxon>
        <taxon>Parasitengona</taxon>
        <taxon>Trombidioidea</taxon>
        <taxon>Trombidiidae</taxon>
        <taxon>Dinothrombium</taxon>
    </lineage>
</organism>
<evidence type="ECO:0000313" key="1">
    <source>
        <dbReference type="EMBL" id="RWR98859.1"/>
    </source>
</evidence>
<dbReference type="SUPFAM" id="SSF51735">
    <property type="entry name" value="NAD(P)-binding Rossmann-fold domains"/>
    <property type="match status" value="1"/>
</dbReference>
<dbReference type="AlphaFoldDB" id="A0A443Q784"/>
<dbReference type="Proteomes" id="UP000285301">
    <property type="component" value="Unassembled WGS sequence"/>
</dbReference>
<protein>
    <submittedName>
        <fullName evidence="1">Uncharacterized protein</fullName>
    </submittedName>
</protein>
<gene>
    <name evidence="1" type="ORF">B4U79_19236</name>
</gene>